<dbReference type="GO" id="GO:0046983">
    <property type="term" value="F:protein dimerization activity"/>
    <property type="evidence" value="ECO:0007669"/>
    <property type="project" value="InterPro"/>
</dbReference>
<dbReference type="PANTHER" id="PTHR32166">
    <property type="entry name" value="OSJNBA0013A04.12 PROTEIN"/>
    <property type="match status" value="1"/>
</dbReference>
<feature type="domain" description="HAT C-terminal dimerisation" evidence="3">
    <location>
        <begin position="556"/>
        <end position="622"/>
    </location>
</feature>
<dbReference type="SUPFAM" id="SSF53098">
    <property type="entry name" value="Ribonuclease H-like"/>
    <property type="match status" value="1"/>
</dbReference>
<dbReference type="Proteomes" id="UP000288805">
    <property type="component" value="Unassembled WGS sequence"/>
</dbReference>
<organism evidence="4 5">
    <name type="scientific">Vitis vinifera</name>
    <name type="common">Grape</name>
    <dbReference type="NCBI Taxonomy" id="29760"/>
    <lineage>
        <taxon>Eukaryota</taxon>
        <taxon>Viridiplantae</taxon>
        <taxon>Streptophyta</taxon>
        <taxon>Embryophyta</taxon>
        <taxon>Tracheophyta</taxon>
        <taxon>Spermatophyta</taxon>
        <taxon>Magnoliopsida</taxon>
        <taxon>eudicotyledons</taxon>
        <taxon>Gunneridae</taxon>
        <taxon>Pentapetalae</taxon>
        <taxon>rosids</taxon>
        <taxon>Vitales</taxon>
        <taxon>Vitaceae</taxon>
        <taxon>Viteae</taxon>
        <taxon>Vitis</taxon>
    </lineage>
</organism>
<dbReference type="InterPro" id="IPR007021">
    <property type="entry name" value="DUF659"/>
</dbReference>
<feature type="compositionally biased region" description="Acidic residues" evidence="1">
    <location>
        <begin position="723"/>
        <end position="741"/>
    </location>
</feature>
<evidence type="ECO:0008006" key="6">
    <source>
        <dbReference type="Google" id="ProtNLM"/>
    </source>
</evidence>
<evidence type="ECO:0000259" key="2">
    <source>
        <dbReference type="Pfam" id="PF04937"/>
    </source>
</evidence>
<dbReference type="InterPro" id="IPR012337">
    <property type="entry name" value="RNaseH-like_sf"/>
</dbReference>
<feature type="compositionally biased region" description="Acidic residues" evidence="1">
    <location>
        <begin position="749"/>
        <end position="758"/>
    </location>
</feature>
<evidence type="ECO:0000256" key="1">
    <source>
        <dbReference type="SAM" id="MobiDB-lite"/>
    </source>
</evidence>
<dbReference type="Pfam" id="PF04937">
    <property type="entry name" value="DUF659"/>
    <property type="match status" value="1"/>
</dbReference>
<dbReference type="Pfam" id="PF05699">
    <property type="entry name" value="Dimer_Tnp_hAT"/>
    <property type="match status" value="1"/>
</dbReference>
<feature type="compositionally biased region" description="Low complexity" evidence="1">
    <location>
        <begin position="115"/>
        <end position="126"/>
    </location>
</feature>
<evidence type="ECO:0000259" key="3">
    <source>
        <dbReference type="Pfam" id="PF05699"/>
    </source>
</evidence>
<feature type="domain" description="DUF659" evidence="2">
    <location>
        <begin position="225"/>
        <end position="373"/>
    </location>
</feature>
<proteinExistence type="predicted"/>
<sequence length="775" mass="89139">MDNKSETQVDSSASGRRYPGWKYGRLVNEKDLNTIICIFCDKVTKGGIYRHKQHLVGGYRNVKKCRKCLEHVREEMEEYMSSKKNQKEQMNMGSEYVNEDLFGLEDEDIGEEINSRTNVTNNSSGGSNRGGNGGRMFSSKKPRQKAPMDHFFTPNAEMVVQNRRSGKMNQTTINDAYKKEARERACMLITRWMYEAAIPFNAVTYPSFQPMIEAIGQYGVGMKGPTFHEVRVTNVKKKLALTKDLMKDHMMEWGKNGCSIMSDGWTDRKERTLVNFLVNCSKGTMFMQSIDASSMIKTREKMFELLDKWVEQVGEENVIQVITDNHSSYVMAGRLLELKRPYLYWTPCAAHCLDLMLEDIGKLPNIKRTLERAISLNGYIYNRSGLLNMMRRFTKQRELLRPTKTRFATAFITLLRLHEQKNNLRKMFTSSDWSDSKWAKEHKRKTIANIVLMPSFWNTIVFCLKVSSPLVRVLHLVDGEKKALMGYIYEAMNRAKDAIVRSFNGNEEKYKEIFNIIDKRLTRDPTKQEKVVAEVSLLTNAQGLFGNELAVRTRKTRAPAEWWVAYGASAPNLQKFAMKVLNLTCSASGCERNWNIFENIHSKTRNRLDHQRLNDLVYIKYNRALKRRYNEHNTIDPISLKDIDDSNEWLIGRMEDEDSHGGAQDDFVFDDDNLTWGDVARAAGAEEARFDTRARARASLSIIPPTRGIASSSRTLPFHSLIDEDEDEDGDMVDSADEEDGEGYKCDDGNDDGNDDDDDFFYLEDECNLVDKFVI</sequence>
<dbReference type="InterPro" id="IPR008906">
    <property type="entry name" value="HATC_C_dom"/>
</dbReference>
<protein>
    <recommendedName>
        <fullName evidence="6">BED-type domain-containing protein</fullName>
    </recommendedName>
</protein>
<evidence type="ECO:0000313" key="4">
    <source>
        <dbReference type="EMBL" id="RVW53387.1"/>
    </source>
</evidence>
<accession>A0A438F066</accession>
<reference evidence="4 5" key="1">
    <citation type="journal article" date="2018" name="PLoS Genet.">
        <title>Population sequencing reveals clonal diversity and ancestral inbreeding in the grapevine cultivar Chardonnay.</title>
        <authorList>
            <person name="Roach M.J."/>
            <person name="Johnson D.L."/>
            <person name="Bohlmann J."/>
            <person name="van Vuuren H.J."/>
            <person name="Jones S.J."/>
            <person name="Pretorius I.S."/>
            <person name="Schmidt S.A."/>
            <person name="Borneman A.R."/>
        </authorList>
    </citation>
    <scope>NUCLEOTIDE SEQUENCE [LARGE SCALE GENOMIC DNA]</scope>
    <source>
        <strain evidence="5">cv. Chardonnay</strain>
        <tissue evidence="4">Leaf</tissue>
    </source>
</reference>
<gene>
    <name evidence="4" type="ORF">CK203_084989</name>
</gene>
<evidence type="ECO:0000313" key="5">
    <source>
        <dbReference type="Proteomes" id="UP000288805"/>
    </source>
</evidence>
<comment type="caution">
    <text evidence="4">The sequence shown here is derived from an EMBL/GenBank/DDBJ whole genome shotgun (WGS) entry which is preliminary data.</text>
</comment>
<dbReference type="EMBL" id="QGNW01001147">
    <property type="protein sequence ID" value="RVW53387.1"/>
    <property type="molecule type" value="Genomic_DNA"/>
</dbReference>
<feature type="region of interest" description="Disordered" evidence="1">
    <location>
        <begin position="722"/>
        <end position="758"/>
    </location>
</feature>
<dbReference type="PANTHER" id="PTHR32166:SF74">
    <property type="entry name" value="OS05G0256350 PROTEIN"/>
    <property type="match status" value="1"/>
</dbReference>
<dbReference type="AlphaFoldDB" id="A0A438F066"/>
<name>A0A438F066_VITVI</name>
<feature type="region of interest" description="Disordered" evidence="1">
    <location>
        <begin position="115"/>
        <end position="148"/>
    </location>
</feature>